<evidence type="ECO:0000313" key="1">
    <source>
        <dbReference type="EMBL" id="MBC3807382.1"/>
    </source>
</evidence>
<dbReference type="RefSeq" id="WP_186922468.1">
    <property type="nucleotide sequence ID" value="NZ_JACOFW010000007.1"/>
</dbReference>
<evidence type="ECO:0008006" key="3">
    <source>
        <dbReference type="Google" id="ProtNLM"/>
    </source>
</evidence>
<organism evidence="1 2">
    <name type="scientific">Undibacterium seohonense</name>
    <dbReference type="NCBI Taxonomy" id="1344950"/>
    <lineage>
        <taxon>Bacteria</taxon>
        <taxon>Pseudomonadati</taxon>
        <taxon>Pseudomonadota</taxon>
        <taxon>Betaproteobacteria</taxon>
        <taxon>Burkholderiales</taxon>
        <taxon>Oxalobacteraceae</taxon>
        <taxon>Undibacterium</taxon>
    </lineage>
</organism>
<name>A0ABR6X370_9BURK</name>
<dbReference type="Proteomes" id="UP000648257">
    <property type="component" value="Unassembled WGS sequence"/>
</dbReference>
<keyword evidence="2" id="KW-1185">Reference proteome</keyword>
<comment type="caution">
    <text evidence="1">The sequence shown here is derived from an EMBL/GenBank/DDBJ whole genome shotgun (WGS) entry which is preliminary data.</text>
</comment>
<gene>
    <name evidence="1" type="ORF">H8K52_08495</name>
</gene>
<dbReference type="InterPro" id="IPR027417">
    <property type="entry name" value="P-loop_NTPase"/>
</dbReference>
<dbReference type="SUPFAM" id="SSF52540">
    <property type="entry name" value="P-loop containing nucleoside triphosphate hydrolases"/>
    <property type="match status" value="1"/>
</dbReference>
<evidence type="ECO:0000313" key="2">
    <source>
        <dbReference type="Proteomes" id="UP000648257"/>
    </source>
</evidence>
<reference evidence="1 2" key="1">
    <citation type="submission" date="2020-08" db="EMBL/GenBank/DDBJ databases">
        <title>Novel species isolated from subtropical streams in China.</title>
        <authorList>
            <person name="Lu H."/>
        </authorList>
    </citation>
    <scope>NUCLEOTIDE SEQUENCE [LARGE SCALE GENOMIC DNA]</scope>
    <source>
        <strain evidence="1 2">KACC 16656</strain>
    </source>
</reference>
<protein>
    <recommendedName>
        <fullName evidence="3">NACHT domain-containing protein</fullName>
    </recommendedName>
</protein>
<proteinExistence type="predicted"/>
<accession>A0ABR6X370</accession>
<sequence length="1517" mass="170866">MTRSALDSLRNLLTHVKPAGSDGFEGLVAEALAEMTGLVFRLAKSGPQFGRDASTPAGPFAISMEAKRYRDKMTLDDLVGKAGIAALAQENRIDLWVLAATSEVGDDIQSKLSEILEKSGITLLTLDWTEHSLSHLAVLLASVKDHTIAWFKRNSEDCDSEDLEGILEGITQGDNFLTEKKKLVDSLCASKVGLDSLRRKSTSWLQDRFSNEAKSQIAFGQYIAFTDPTLKVISRLESVRSLDKVIADFKPGISEGIVAVFGEEGCGKTWIIAEWLSEAQQKPIVLFVAGRRSEYLNPRDPVKSLATLFAEQDSSGLSIESWEHRLNRWKTFDVGNDLRFIVVLDGLNEHPSAAWADIIKSMRIALLELGGCLIVSCRPAFWQRDILPRLGQIEVRSINVMEYSEPELELVLIGYDININSVPERVRVFMRNPRVCAVAIKLIDRLERLEDLTKERLLLVYWQVRLEERGNILSHNVVQFHKLLRNHAGEWLKNRSVFDPDEWKNYSPAARNSSSINFDNDLTEIMEGRFLRLNDDGDNYSFTEHGLPFALGLLIIEELKSKAKSNDASEFLHAMLEPILGFDIIGDILITAIGLACLDSKCQREVQVALIELGFAVQNFSGDDYLFLVPHVYSCPEAFLDVIELEHSTVREHEFLELLIAARTDARVERSLCKRIPQWLGRWSRNLSWQTNDEQGLRRQAEFESKITFALIDLKPAEQSFMMKFCEEKSEDTAWNLLRVIAVLIAGRPQGYLAKALLASKLSIAVAPDFHKNSEALAWAIRLNTCDFPDLENNLNQIVDDNLKNSSETFSRACSYALNLLGSQKSSARSENLLASNPGWRVRRVENLCDTNPYDPTALVGSNFQNARSLGRKICGEKLWTQFGHTSEDGDFDDVSPSLIRFEPDIILDVVHTTVKSAVDRTGMPLRQLAWHLQECSPLFNSELINSVMSTYQRLISDTSYLQDRESTFVICAVLNSLLPHFEAEEQLELILSLPIVVSEPLYLRDTLNVLEADRLQYFLEKLIATSDHKGLLRTLLFASARTPKLSSKSREMIVACFNHDDDDVAQCAADVIFVARDDQLDRMLLENATPFQKGEEKEGRRSWRRRAVAHAVTSQNRTDCFALISPEYMGFVLTSIDFGSHELLLQMFDGAMNCLMGELSVVHPLTTMLNFDIDVNDFSESRSLIDLDAVSTGKDRDDDFGVFVEGFDNEDFAARQKVMMAEVDSFYADISKKDAIALTSHWRWDDAYSLVQSYPASVSQWLDMILAADDFQKMRNVYNLGVVLAGAYASIDGVKAVAVLEKLNTIGSNFVWQIGEARVPLYVNILFKIPEISALDTLRIRVFSDVFSDAEIELAVIAVEVAGAGRWLDNFVTSLVRSEYPGEQARGLTIAGMRHKSEASESVLIQQWGTGFLGNVAANARKIYKKNEWAYHWFQLAIDAANPTDFWRYSVLTDGIVDMRYCIWLDEVPQSEMIQKFGAEFFSRLRKASEARTKKRKDTLFGLRAPDSLMAHALLH</sequence>
<dbReference type="Gene3D" id="3.40.50.300">
    <property type="entry name" value="P-loop containing nucleotide triphosphate hydrolases"/>
    <property type="match status" value="1"/>
</dbReference>
<dbReference type="EMBL" id="JACOFW010000007">
    <property type="protein sequence ID" value="MBC3807382.1"/>
    <property type="molecule type" value="Genomic_DNA"/>
</dbReference>